<keyword evidence="3" id="KW-1185">Reference proteome</keyword>
<reference evidence="2 3" key="1">
    <citation type="submission" date="2020-12" db="EMBL/GenBank/DDBJ databases">
        <title>Halosimplex halophilum sp. nov. and Halosimplex salinum sp. nov., two new members of the genus Halosimplex.</title>
        <authorList>
            <person name="Cui H.L."/>
        </authorList>
    </citation>
    <scope>NUCLEOTIDE SEQUENCE [LARGE SCALE GENOMIC DNA]</scope>
    <source>
        <strain evidence="2 3">YGH94</strain>
    </source>
</reference>
<proteinExistence type="predicted"/>
<dbReference type="AlphaFoldDB" id="A0A7U3WAX5"/>
<keyword evidence="1" id="KW-0472">Membrane</keyword>
<keyword evidence="1" id="KW-0812">Transmembrane</keyword>
<gene>
    <name evidence="2" type="ORF">I7X12_09270</name>
</gene>
<dbReference type="RefSeq" id="WP_198063531.1">
    <property type="nucleotide sequence ID" value="NZ_CP065856.1"/>
</dbReference>
<organism evidence="2 3">
    <name type="scientific">Halosimplex litoreum</name>
    <dbReference type="NCBI Taxonomy" id="1198301"/>
    <lineage>
        <taxon>Archaea</taxon>
        <taxon>Methanobacteriati</taxon>
        <taxon>Methanobacteriota</taxon>
        <taxon>Stenosarchaea group</taxon>
        <taxon>Halobacteria</taxon>
        <taxon>Halobacteriales</taxon>
        <taxon>Haloarculaceae</taxon>
        <taxon>Halosimplex</taxon>
    </lineage>
</organism>
<dbReference type="KEGG" id="hlt:I7X12_09270"/>
<dbReference type="EMBL" id="CP065856">
    <property type="protein sequence ID" value="QPV64770.1"/>
    <property type="molecule type" value="Genomic_DNA"/>
</dbReference>
<dbReference type="OrthoDB" id="326734at2157"/>
<accession>A0A7U3WAX5</accession>
<dbReference type="Pfam" id="PF24285">
    <property type="entry name" value="DUF7473"/>
    <property type="match status" value="1"/>
</dbReference>
<evidence type="ECO:0000313" key="2">
    <source>
        <dbReference type="EMBL" id="QPV64770.1"/>
    </source>
</evidence>
<feature type="transmembrane region" description="Helical" evidence="1">
    <location>
        <begin position="86"/>
        <end position="106"/>
    </location>
</feature>
<name>A0A7U3WAX5_9EURY</name>
<keyword evidence="1" id="KW-1133">Transmembrane helix</keyword>
<feature type="transmembrane region" description="Helical" evidence="1">
    <location>
        <begin position="118"/>
        <end position="140"/>
    </location>
</feature>
<feature type="transmembrane region" description="Helical" evidence="1">
    <location>
        <begin position="61"/>
        <end position="80"/>
    </location>
</feature>
<dbReference type="InterPro" id="IPR055896">
    <property type="entry name" value="DUF7473"/>
</dbReference>
<evidence type="ECO:0000256" key="1">
    <source>
        <dbReference type="SAM" id="Phobius"/>
    </source>
</evidence>
<feature type="transmembrane region" description="Helical" evidence="1">
    <location>
        <begin position="25"/>
        <end position="49"/>
    </location>
</feature>
<evidence type="ECO:0000313" key="3">
    <source>
        <dbReference type="Proteomes" id="UP000595001"/>
    </source>
</evidence>
<dbReference type="Proteomes" id="UP000595001">
    <property type="component" value="Chromosome"/>
</dbReference>
<sequence>MDLVALLSVASPAALAPLQTDVTGGGIFALVITFLLTAAFYAATLHLAATFFIGDVPSQRAAYAGPVPAAVSILLGRYGIESIGFVSPSLGIVIVLLATLVADAIAISVSYRISWRPAAVLTGLHFAFAAVLGFALNNIFGFF</sequence>
<evidence type="ECO:0008006" key="4">
    <source>
        <dbReference type="Google" id="ProtNLM"/>
    </source>
</evidence>
<dbReference type="GeneID" id="60588681"/>
<protein>
    <recommendedName>
        <fullName evidence="4">Yip1 domain-containing protein</fullName>
    </recommendedName>
</protein>